<keyword evidence="6" id="KW-0028">Amino-acid biosynthesis</keyword>
<evidence type="ECO:0000313" key="13">
    <source>
        <dbReference type="EMBL" id="MDT0682406.1"/>
    </source>
</evidence>
<keyword evidence="8" id="KW-0663">Pyridoxal phosphate</keyword>
<dbReference type="PIRSF" id="PIRSF001413">
    <property type="entry name" value="Trp_syn_beta"/>
    <property type="match status" value="1"/>
</dbReference>
<comment type="similarity">
    <text evidence="3">Belongs to the TrpB family.</text>
</comment>
<dbReference type="InterPro" id="IPR001926">
    <property type="entry name" value="TrpB-like_PALP"/>
</dbReference>
<dbReference type="InterPro" id="IPR036052">
    <property type="entry name" value="TrpB-like_PALP_sf"/>
</dbReference>
<dbReference type="InterPro" id="IPR006654">
    <property type="entry name" value="Trp_synth_beta"/>
</dbReference>
<dbReference type="Proteomes" id="UP001265259">
    <property type="component" value="Unassembled WGS sequence"/>
</dbReference>
<evidence type="ECO:0000256" key="2">
    <source>
        <dbReference type="ARBA" id="ARBA00004733"/>
    </source>
</evidence>
<dbReference type="RefSeq" id="WP_311690160.1">
    <property type="nucleotide sequence ID" value="NZ_JAVRHL010000002.1"/>
</dbReference>
<comment type="subunit">
    <text evidence="4">Tetramer of two alpha and two beta chains.</text>
</comment>
<dbReference type="Pfam" id="PF00291">
    <property type="entry name" value="PALP"/>
    <property type="match status" value="1"/>
</dbReference>
<evidence type="ECO:0000256" key="9">
    <source>
        <dbReference type="ARBA" id="ARBA00023141"/>
    </source>
</evidence>
<dbReference type="SUPFAM" id="SSF53686">
    <property type="entry name" value="Tryptophan synthase beta subunit-like PLP-dependent enzymes"/>
    <property type="match status" value="1"/>
</dbReference>
<evidence type="ECO:0000256" key="7">
    <source>
        <dbReference type="ARBA" id="ARBA00022822"/>
    </source>
</evidence>
<evidence type="ECO:0000256" key="5">
    <source>
        <dbReference type="ARBA" id="ARBA00012043"/>
    </source>
</evidence>
<protein>
    <recommendedName>
        <fullName evidence="5">tryptophan synthase</fullName>
        <ecNumber evidence="5">4.2.1.20</ecNumber>
    </recommendedName>
</protein>
<comment type="pathway">
    <text evidence="2">Amino-acid biosynthesis; L-tryptophan biosynthesis; L-tryptophan from chorismate: step 5/5.</text>
</comment>
<comment type="catalytic activity">
    <reaction evidence="11">
        <text>(1S,2R)-1-C-(indol-3-yl)glycerol 3-phosphate + L-serine = D-glyceraldehyde 3-phosphate + L-tryptophan + H2O</text>
        <dbReference type="Rhea" id="RHEA:10532"/>
        <dbReference type="ChEBI" id="CHEBI:15377"/>
        <dbReference type="ChEBI" id="CHEBI:33384"/>
        <dbReference type="ChEBI" id="CHEBI:57912"/>
        <dbReference type="ChEBI" id="CHEBI:58866"/>
        <dbReference type="ChEBI" id="CHEBI:59776"/>
        <dbReference type="EC" id="4.2.1.20"/>
    </reaction>
</comment>
<evidence type="ECO:0000256" key="6">
    <source>
        <dbReference type="ARBA" id="ARBA00022605"/>
    </source>
</evidence>
<dbReference type="NCBIfam" id="TIGR00263">
    <property type="entry name" value="trpB"/>
    <property type="match status" value="1"/>
</dbReference>
<evidence type="ECO:0000256" key="10">
    <source>
        <dbReference type="ARBA" id="ARBA00023239"/>
    </source>
</evidence>
<organism evidence="13 14">
    <name type="scientific">Tropicimonas omnivorans</name>
    <dbReference type="NCBI Taxonomy" id="3075590"/>
    <lineage>
        <taxon>Bacteria</taxon>
        <taxon>Pseudomonadati</taxon>
        <taxon>Pseudomonadota</taxon>
        <taxon>Alphaproteobacteria</taxon>
        <taxon>Rhodobacterales</taxon>
        <taxon>Roseobacteraceae</taxon>
        <taxon>Tropicimonas</taxon>
    </lineage>
</organism>
<dbReference type="InterPro" id="IPR023026">
    <property type="entry name" value="Trp_synth_beta/beta-like"/>
</dbReference>
<dbReference type="Gene3D" id="3.40.50.1100">
    <property type="match status" value="2"/>
</dbReference>
<evidence type="ECO:0000313" key="14">
    <source>
        <dbReference type="Proteomes" id="UP001265259"/>
    </source>
</evidence>
<proteinExistence type="inferred from homology"/>
<keyword evidence="10 13" id="KW-0456">Lyase</keyword>
<evidence type="ECO:0000256" key="11">
    <source>
        <dbReference type="ARBA" id="ARBA00049047"/>
    </source>
</evidence>
<dbReference type="EC" id="4.2.1.20" evidence="5"/>
<keyword evidence="14" id="KW-1185">Reference proteome</keyword>
<evidence type="ECO:0000256" key="4">
    <source>
        <dbReference type="ARBA" id="ARBA00011270"/>
    </source>
</evidence>
<feature type="domain" description="Tryptophan synthase beta chain-like PALP" evidence="12">
    <location>
        <begin position="59"/>
        <end position="379"/>
    </location>
</feature>
<evidence type="ECO:0000259" key="12">
    <source>
        <dbReference type="Pfam" id="PF00291"/>
    </source>
</evidence>
<gene>
    <name evidence="13" type="primary">trpB</name>
    <name evidence="13" type="ORF">RM543_06900</name>
</gene>
<evidence type="ECO:0000256" key="1">
    <source>
        <dbReference type="ARBA" id="ARBA00001933"/>
    </source>
</evidence>
<dbReference type="EMBL" id="JAVRHL010000002">
    <property type="protein sequence ID" value="MDT0682406.1"/>
    <property type="molecule type" value="Genomic_DNA"/>
</dbReference>
<keyword evidence="9" id="KW-0057">Aromatic amino acid biosynthesis</keyword>
<dbReference type="PANTHER" id="PTHR48077:SF3">
    <property type="entry name" value="TRYPTOPHAN SYNTHASE"/>
    <property type="match status" value="1"/>
</dbReference>
<accession>A0ABU3DFB6</accession>
<keyword evidence="7" id="KW-0822">Tryptophan biosynthesis</keyword>
<reference evidence="13 14" key="1">
    <citation type="submission" date="2023-09" db="EMBL/GenBank/DDBJ databases">
        <authorList>
            <person name="Rey-Velasco X."/>
        </authorList>
    </citation>
    <scope>NUCLEOTIDE SEQUENCE [LARGE SCALE GENOMIC DNA]</scope>
    <source>
        <strain evidence="13 14">F158</strain>
    </source>
</reference>
<evidence type="ECO:0000256" key="8">
    <source>
        <dbReference type="ARBA" id="ARBA00022898"/>
    </source>
</evidence>
<name>A0ABU3DFB6_9RHOB</name>
<dbReference type="GO" id="GO:0004834">
    <property type="term" value="F:tryptophan synthase activity"/>
    <property type="evidence" value="ECO:0007669"/>
    <property type="project" value="UniProtKB-EC"/>
</dbReference>
<comment type="caution">
    <text evidence="13">The sequence shown here is derived from an EMBL/GenBank/DDBJ whole genome shotgun (WGS) entry which is preliminary data.</text>
</comment>
<sequence>MSEHPAHRAIDGRYGSFGGQFVAPVLLPVLDRLESAFAQAWAAPDFRRDLEALLHRYVGRPTPIFEIPAFSREKGGARIFLKRDDLTFNGGNYANSAVGQCLLAQRMGMSAVVCDTGSGQNGVATAAVAARLGLRAIITIGAGDAARHAMAVKKMRLFGAQVDIVADADSHLSAATSAAIRHWMGNSDTTAYVAGAPIGPHPFPDLVARFQAVIGRETRLQLIEESLAPAACVSAVGGGASTIGLFSAFLADPQVRLIAVEGAGSGRAGEGHSARLSRGRRGIFHGAETLVLADAQGQIEHAASISPGLSYPGAAPQLANLVQAGRIETTTATDAEARGAISRLAEVEGILLCLEAGHALAAAERIAATLTPDETVVVMAQSSGDKDIEILAAGDIA</sequence>
<comment type="cofactor">
    <cofactor evidence="1">
        <name>pyridoxal 5'-phosphate</name>
        <dbReference type="ChEBI" id="CHEBI:597326"/>
    </cofactor>
</comment>
<dbReference type="PANTHER" id="PTHR48077">
    <property type="entry name" value="TRYPTOPHAN SYNTHASE-RELATED"/>
    <property type="match status" value="1"/>
</dbReference>
<evidence type="ECO:0000256" key="3">
    <source>
        <dbReference type="ARBA" id="ARBA00009982"/>
    </source>
</evidence>